<dbReference type="Proteomes" id="UP001595916">
    <property type="component" value="Unassembled WGS sequence"/>
</dbReference>
<reference evidence="2" key="1">
    <citation type="journal article" date="2019" name="Int. J. Syst. Evol. Microbiol.">
        <title>The Global Catalogue of Microorganisms (GCM) 10K type strain sequencing project: providing services to taxonomists for standard genome sequencing and annotation.</title>
        <authorList>
            <consortium name="The Broad Institute Genomics Platform"/>
            <consortium name="The Broad Institute Genome Sequencing Center for Infectious Disease"/>
            <person name="Wu L."/>
            <person name="Ma J."/>
        </authorList>
    </citation>
    <scope>NUCLEOTIDE SEQUENCE [LARGE SCALE GENOMIC DNA]</scope>
    <source>
        <strain evidence="2">CCUG 46385</strain>
    </source>
</reference>
<comment type="caution">
    <text evidence="1">The sequence shown here is derived from an EMBL/GenBank/DDBJ whole genome shotgun (WGS) entry which is preliminary data.</text>
</comment>
<dbReference type="EMBL" id="JBHSHL010000052">
    <property type="protein sequence ID" value="MFC4805552.1"/>
    <property type="molecule type" value="Genomic_DNA"/>
</dbReference>
<sequence>MAINTIEYSKVMMKSLDQHAVHLLTSGWMEDNAGQVIYTGGNEVKIPTMGTSGLANYDRDKGFVQGSVSLRYDTYKMTQDRGRAFLLDSMDVDESGFVATSANVIKTFQEEQVIPEIDSYRYATIAAIAKTANVEEAINLTADNALSKLREHLRAVADVVGDDVPLVITMSSKTLALIEDSPKIGKSINLAEFKQGSLNFKVKAIDEDPIRVVPSARLKTKYDILDGTTSSQEKGGLKPASDAKDINWIITPRTVPIAISKTDKLRVFTPDQYQQADAWKVDYRKYHDLWIKKQKQNQIFVCITQ</sequence>
<proteinExistence type="predicted"/>
<protein>
    <recommendedName>
        <fullName evidence="3">Lj928 prophage protein</fullName>
    </recommendedName>
</protein>
<evidence type="ECO:0000313" key="2">
    <source>
        <dbReference type="Proteomes" id="UP001595916"/>
    </source>
</evidence>
<name>A0ABV9QP79_9FIRM</name>
<gene>
    <name evidence="1" type="ORF">ACFO4R_10770</name>
</gene>
<accession>A0ABV9QP79</accession>
<dbReference type="RefSeq" id="WP_379789123.1">
    <property type="nucleotide sequence ID" value="NZ_JBHSHL010000052.1"/>
</dbReference>
<evidence type="ECO:0000313" key="1">
    <source>
        <dbReference type="EMBL" id="MFC4805552.1"/>
    </source>
</evidence>
<evidence type="ECO:0008006" key="3">
    <source>
        <dbReference type="Google" id="ProtNLM"/>
    </source>
</evidence>
<keyword evidence="2" id="KW-1185">Reference proteome</keyword>
<organism evidence="1 2">
    <name type="scientific">Filifactor villosus</name>
    <dbReference type="NCBI Taxonomy" id="29374"/>
    <lineage>
        <taxon>Bacteria</taxon>
        <taxon>Bacillati</taxon>
        <taxon>Bacillota</taxon>
        <taxon>Clostridia</taxon>
        <taxon>Peptostreptococcales</taxon>
        <taxon>Filifactoraceae</taxon>
        <taxon>Filifactor</taxon>
    </lineage>
</organism>